<name>A0A7L2K940_9PASS</name>
<comment type="catalytic activity">
    <reaction evidence="7">
        <text>GTP + H2O = GDP + phosphate + H(+)</text>
        <dbReference type="Rhea" id="RHEA:19669"/>
        <dbReference type="ChEBI" id="CHEBI:15377"/>
        <dbReference type="ChEBI" id="CHEBI:15378"/>
        <dbReference type="ChEBI" id="CHEBI:37565"/>
        <dbReference type="ChEBI" id="CHEBI:43474"/>
        <dbReference type="ChEBI" id="CHEBI:58189"/>
        <dbReference type="EC" id="3.6.5.2"/>
    </reaction>
    <physiologicalReaction direction="left-to-right" evidence="7">
        <dbReference type="Rhea" id="RHEA:19670"/>
    </physiologicalReaction>
</comment>
<dbReference type="InterPro" id="IPR050305">
    <property type="entry name" value="Small_GTPase_Rab"/>
</dbReference>
<comment type="subcellular location">
    <subcellularLocation>
        <location evidence="1">Membrane</location>
        <topology evidence="1">Lipid-anchor</topology>
    </subcellularLocation>
</comment>
<keyword evidence="5" id="KW-0342">GTP-binding</keyword>
<evidence type="ECO:0000256" key="1">
    <source>
        <dbReference type="ARBA" id="ARBA00004635"/>
    </source>
</evidence>
<dbReference type="GO" id="GO:0003925">
    <property type="term" value="F:G protein activity"/>
    <property type="evidence" value="ECO:0007669"/>
    <property type="project" value="UniProtKB-EC"/>
</dbReference>
<dbReference type="Proteomes" id="UP000549157">
    <property type="component" value="Unassembled WGS sequence"/>
</dbReference>
<dbReference type="OrthoDB" id="9989112at2759"/>
<feature type="non-terminal residue" evidence="8">
    <location>
        <position position="105"/>
    </location>
</feature>
<dbReference type="EMBL" id="VWYL01006059">
    <property type="protein sequence ID" value="NXR32350.1"/>
    <property type="molecule type" value="Genomic_DNA"/>
</dbReference>
<dbReference type="AlphaFoldDB" id="A0A7L2K940"/>
<accession>A0A7L2K940</accession>
<organism evidence="8 9">
    <name type="scientific">Zosterops hypoxanthus</name>
    <dbReference type="NCBI Taxonomy" id="2485327"/>
    <lineage>
        <taxon>Eukaryota</taxon>
        <taxon>Metazoa</taxon>
        <taxon>Chordata</taxon>
        <taxon>Craniata</taxon>
        <taxon>Vertebrata</taxon>
        <taxon>Euteleostomi</taxon>
        <taxon>Archelosauria</taxon>
        <taxon>Archosauria</taxon>
        <taxon>Dinosauria</taxon>
        <taxon>Saurischia</taxon>
        <taxon>Theropoda</taxon>
        <taxon>Coelurosauria</taxon>
        <taxon>Aves</taxon>
        <taxon>Neognathae</taxon>
        <taxon>Neoaves</taxon>
        <taxon>Telluraves</taxon>
        <taxon>Australaves</taxon>
        <taxon>Passeriformes</taxon>
        <taxon>Sylvioidea</taxon>
        <taxon>Zosteropidae</taxon>
        <taxon>Zosterops</taxon>
    </lineage>
</organism>
<sequence length="105" mass="11678">RDTAGQERYQTITKQYYRRAQGIFLVYDISSERSYQHIVKWASDVDEVGVLEGGPGGFPAVCGEGPLHCSPTQYAPDGVQKILIGNKADEEHKRQVPKEQGLQVS</sequence>
<dbReference type="InterPro" id="IPR001806">
    <property type="entry name" value="Small_GTPase"/>
</dbReference>
<feature type="non-terminal residue" evidence="8">
    <location>
        <position position="1"/>
    </location>
</feature>
<protein>
    <recommendedName>
        <fullName evidence="3">small monomeric GTPase</fullName>
        <ecNumber evidence="3">3.6.5.2</ecNumber>
    </recommendedName>
</protein>
<evidence type="ECO:0000256" key="2">
    <source>
        <dbReference type="ARBA" id="ARBA00006270"/>
    </source>
</evidence>
<dbReference type="Pfam" id="PF00071">
    <property type="entry name" value="Ras"/>
    <property type="match status" value="1"/>
</dbReference>
<dbReference type="SUPFAM" id="SSF52540">
    <property type="entry name" value="P-loop containing nucleoside triphosphate hydrolases"/>
    <property type="match status" value="1"/>
</dbReference>
<evidence type="ECO:0000256" key="3">
    <source>
        <dbReference type="ARBA" id="ARBA00011984"/>
    </source>
</evidence>
<dbReference type="EC" id="3.6.5.2" evidence="3"/>
<dbReference type="GO" id="GO:0016020">
    <property type="term" value="C:membrane"/>
    <property type="evidence" value="ECO:0007669"/>
    <property type="project" value="UniProtKB-SubCell"/>
</dbReference>
<reference evidence="8 9" key="1">
    <citation type="submission" date="2019-09" db="EMBL/GenBank/DDBJ databases">
        <title>Bird 10,000 Genomes (B10K) Project - Family phase.</title>
        <authorList>
            <person name="Zhang G."/>
        </authorList>
    </citation>
    <scope>NUCLEOTIDE SEQUENCE [LARGE SCALE GENOMIC DNA]</scope>
    <source>
        <strain evidence="8">B10K-DU-001-36</strain>
        <tissue evidence="8">Muscle</tissue>
    </source>
</reference>
<comment type="similarity">
    <text evidence="2">Belongs to the small GTPase superfamily. Rab family.</text>
</comment>
<gene>
    <name evidence="8" type="primary">Rab15_0</name>
    <name evidence="8" type="ORF">ZOSHYP_R00161</name>
</gene>
<evidence type="ECO:0000256" key="7">
    <source>
        <dbReference type="ARBA" id="ARBA00047660"/>
    </source>
</evidence>
<dbReference type="Gene3D" id="3.40.50.300">
    <property type="entry name" value="P-loop containing nucleotide triphosphate hydrolases"/>
    <property type="match status" value="1"/>
</dbReference>
<keyword evidence="4" id="KW-0547">Nucleotide-binding</keyword>
<keyword evidence="6" id="KW-0636">Prenylation</keyword>
<keyword evidence="9" id="KW-1185">Reference proteome</keyword>
<dbReference type="PROSITE" id="PS51419">
    <property type="entry name" value="RAB"/>
    <property type="match status" value="1"/>
</dbReference>
<evidence type="ECO:0000256" key="6">
    <source>
        <dbReference type="ARBA" id="ARBA00023289"/>
    </source>
</evidence>
<evidence type="ECO:0000313" key="8">
    <source>
        <dbReference type="EMBL" id="NXR32350.1"/>
    </source>
</evidence>
<proteinExistence type="inferred from homology"/>
<evidence type="ECO:0000313" key="9">
    <source>
        <dbReference type="Proteomes" id="UP000549157"/>
    </source>
</evidence>
<comment type="caution">
    <text evidence="8">The sequence shown here is derived from an EMBL/GenBank/DDBJ whole genome shotgun (WGS) entry which is preliminary data.</text>
</comment>
<dbReference type="PANTHER" id="PTHR47980">
    <property type="entry name" value="LD44762P"/>
    <property type="match status" value="1"/>
</dbReference>
<evidence type="ECO:0000256" key="4">
    <source>
        <dbReference type="ARBA" id="ARBA00022741"/>
    </source>
</evidence>
<keyword evidence="6" id="KW-0449">Lipoprotein</keyword>
<dbReference type="InterPro" id="IPR027417">
    <property type="entry name" value="P-loop_NTPase"/>
</dbReference>
<dbReference type="GO" id="GO:0005525">
    <property type="term" value="F:GTP binding"/>
    <property type="evidence" value="ECO:0007669"/>
    <property type="project" value="UniProtKB-KW"/>
</dbReference>
<dbReference type="SMART" id="SM00175">
    <property type="entry name" value="RAB"/>
    <property type="match status" value="1"/>
</dbReference>
<dbReference type="PROSITE" id="PS51421">
    <property type="entry name" value="RAS"/>
    <property type="match status" value="1"/>
</dbReference>
<evidence type="ECO:0000256" key="5">
    <source>
        <dbReference type="ARBA" id="ARBA00023134"/>
    </source>
</evidence>